<keyword evidence="17" id="KW-0808">Transferase</keyword>
<evidence type="ECO:0000256" key="2">
    <source>
        <dbReference type="ARBA" id="ARBA00007171"/>
    </source>
</evidence>
<dbReference type="InterPro" id="IPR012338">
    <property type="entry name" value="Beta-lactam/transpept-like"/>
</dbReference>
<dbReference type="Gene3D" id="3.90.1310.10">
    <property type="entry name" value="Penicillin-binding protein 2a (Domain 2)"/>
    <property type="match status" value="1"/>
</dbReference>
<dbReference type="GO" id="GO:0071555">
    <property type="term" value="P:cell wall organization"/>
    <property type="evidence" value="ECO:0007669"/>
    <property type="project" value="UniProtKB-KW"/>
</dbReference>
<dbReference type="FunFam" id="3.40.710.10:FF:000095">
    <property type="entry name" value="Penicillin-binding protein 2x"/>
    <property type="match status" value="1"/>
</dbReference>
<dbReference type="CDD" id="cd06576">
    <property type="entry name" value="PASTA_Pbp2x-like_1"/>
    <property type="match status" value="1"/>
</dbReference>
<dbReference type="EC" id="2.4.1.129" evidence="17"/>
<keyword evidence="6" id="KW-0677">Repeat</keyword>
<accession>A0A0H3C1K9</accession>
<dbReference type="EMBL" id="CP000829">
    <property type="protein sequence ID" value="ACI61573.1"/>
    <property type="molecule type" value="Genomic_DNA"/>
</dbReference>
<comment type="function">
    <text evidence="14">A transpeptidase that forms peptide cross-links between adjacent glycan strands in cell wall peptidoglycan (PG). Part of the divisome machinery that synthesizes the septal cross wall. Beta-lactams inactivate the PBPs by acylating an essential serine residue in the active site of these proteins.</text>
</comment>
<dbReference type="Pfam" id="PF00905">
    <property type="entry name" value="Transpeptidase"/>
    <property type="match status" value="1"/>
</dbReference>
<keyword evidence="9 15" id="KW-1133">Transmembrane helix</keyword>
<dbReference type="Gene3D" id="2.20.70.70">
    <property type="match status" value="2"/>
</dbReference>
<dbReference type="GO" id="GO:0008360">
    <property type="term" value="P:regulation of cell shape"/>
    <property type="evidence" value="ECO:0007669"/>
    <property type="project" value="UniProtKB-KW"/>
</dbReference>
<keyword evidence="10 15" id="KW-0472">Membrane</keyword>
<reference evidence="17 18" key="1">
    <citation type="journal article" date="2008" name="J. Bacteriol.">
        <title>Genome sequence of a nephritogenic and highly transformable M49 strain of Streptococcus pyogenes.</title>
        <authorList>
            <person name="McShan W.M."/>
            <person name="Ferretti J.J."/>
            <person name="Karasawa T."/>
            <person name="Suvorov A.N."/>
            <person name="Lin S."/>
            <person name="Qin B."/>
            <person name="Jia H."/>
            <person name="Kenton S."/>
            <person name="Najar F."/>
            <person name="Wu H."/>
            <person name="Scott J."/>
            <person name="Roe B.A."/>
            <person name="Savic D.J."/>
        </authorList>
    </citation>
    <scope>NUCLEOTIDE SEQUENCE [LARGE SCALE GENOMIC DNA]</scope>
    <source>
        <strain evidence="17 18">NZ131</strain>
    </source>
</reference>
<dbReference type="Proteomes" id="UP000001039">
    <property type="component" value="Chromosome"/>
</dbReference>
<keyword evidence="4 17" id="KW-0132">Cell division</keyword>
<evidence type="ECO:0000313" key="18">
    <source>
        <dbReference type="Proteomes" id="UP000001039"/>
    </source>
</evidence>
<protein>
    <submittedName>
        <fullName evidence="17">Cell division protein ftsI / Peptidoglycan synthetase</fullName>
        <ecNumber evidence="17">2.4.1.129</ecNumber>
    </submittedName>
</protein>
<gene>
    <name evidence="17" type="primary">ftsI</name>
    <name evidence="17" type="ordered locus">Spy49_1291c</name>
</gene>
<keyword evidence="13" id="KW-0961">Cell wall biogenesis/degradation</keyword>
<dbReference type="SUPFAM" id="SSF56519">
    <property type="entry name" value="Penicillin binding protein dimerisation domain"/>
    <property type="match status" value="1"/>
</dbReference>
<dbReference type="SUPFAM" id="SSF56601">
    <property type="entry name" value="beta-lactamase/transpeptidase-like"/>
    <property type="match status" value="1"/>
</dbReference>
<evidence type="ECO:0000256" key="3">
    <source>
        <dbReference type="ARBA" id="ARBA00022475"/>
    </source>
</evidence>
<dbReference type="Pfam" id="PF03717">
    <property type="entry name" value="PBP_dimer"/>
    <property type="match status" value="1"/>
</dbReference>
<dbReference type="CDD" id="cd06575">
    <property type="entry name" value="PASTA_Pbp2x-like_2"/>
    <property type="match status" value="1"/>
</dbReference>
<keyword evidence="3" id="KW-1003">Cell membrane</keyword>
<dbReference type="Gene3D" id="3.40.710.10">
    <property type="entry name" value="DD-peptidase/beta-lactamase superfamily"/>
    <property type="match status" value="1"/>
</dbReference>
<sequence>MKKWQKYVLDYVVRDRRTPVENRVRVGQNMMLLTIFIFFIFIINFMIIIGTDQKFGVSLSEGAKKVYQETVTIQAKRGTIYDRNGTAIAVDSTTYSIYAILDKSFVSASDEKLYVQPSQYETVADILKKHLGMKKTDVIKQLKRKGLFQVSFGPSGSGISYSTMSTIQKAMEDAKIKGIAFTTSPGRMYPNGTFASEFIGLASLTEDKKTGVKSLVGKTGLEASFDKILSGQDGVITYQKDRNGTTLLGTGKTVKKAIDGKDIYTTLSEPIQTFLETQMDVFQAKSNGQLASATLVNAKTGEILATTQRPTYNADTLKGLENTNYKWYSALHQGNFEPGSTMKVMTLAAAIDDKVFNPNETFSNANGLTIADATIQDWSINEGISTGQYMNYAQGFAFSSNVGMTKLEQKMGNAKWMNYLTKFRFGFPTRFGLKDEDAGIFPSDNIVTQAMSAFGQGISVTQIQMLRAFTAISNNGEMLEPQFISQIYDPNTASFRTANKEIVGKPVSKKAASETRQYMIGVGTDPEFGTLYSKTFGPIIKVGDLPVAVKSGTAQIGSEDGSGYQDGGLTNYVYSVVAMVPADKPDFLMYVTMTKPQHFGPLFWQDVVNPVLEEAYLMQDTLTKPVVSDANRQTTYKLPNFVGKNPGETSSELRRNLVQPVVLGTGSKIKKVSHQPGQTLTENQQVLILSDRFVEVPDMYGWTKSNVKTFAKWTGIDISFKGTDSGRVMKQSVDVGKSLKKIKKMTITLGD</sequence>
<dbReference type="SMART" id="SM00740">
    <property type="entry name" value="PASTA"/>
    <property type="match status" value="1"/>
</dbReference>
<evidence type="ECO:0000256" key="12">
    <source>
        <dbReference type="ARBA" id="ARBA00023306"/>
    </source>
</evidence>
<dbReference type="GO" id="GO:0046677">
    <property type="term" value="P:response to antibiotic"/>
    <property type="evidence" value="ECO:0007669"/>
    <property type="project" value="UniProtKB-KW"/>
</dbReference>
<evidence type="ECO:0000256" key="15">
    <source>
        <dbReference type="SAM" id="Phobius"/>
    </source>
</evidence>
<dbReference type="GO" id="GO:0051301">
    <property type="term" value="P:cell division"/>
    <property type="evidence" value="ECO:0007669"/>
    <property type="project" value="UniProtKB-KW"/>
</dbReference>
<dbReference type="GO" id="GO:0008658">
    <property type="term" value="F:penicillin binding"/>
    <property type="evidence" value="ECO:0007669"/>
    <property type="project" value="InterPro"/>
</dbReference>
<evidence type="ECO:0000256" key="8">
    <source>
        <dbReference type="ARBA" id="ARBA00022984"/>
    </source>
</evidence>
<evidence type="ECO:0000256" key="5">
    <source>
        <dbReference type="ARBA" id="ARBA00022692"/>
    </source>
</evidence>
<dbReference type="GO" id="GO:0009252">
    <property type="term" value="P:peptidoglycan biosynthetic process"/>
    <property type="evidence" value="ECO:0007669"/>
    <property type="project" value="UniProtKB-KW"/>
</dbReference>
<organism evidence="17 18">
    <name type="scientific">Streptococcus pyogenes serotype M49 (strain NZ131)</name>
    <dbReference type="NCBI Taxonomy" id="471876"/>
    <lineage>
        <taxon>Bacteria</taxon>
        <taxon>Bacillati</taxon>
        <taxon>Bacillota</taxon>
        <taxon>Bacilli</taxon>
        <taxon>Lactobacillales</taxon>
        <taxon>Streptococcaceae</taxon>
        <taxon>Streptococcus</taxon>
    </lineage>
</organism>
<dbReference type="KEGG" id="soz:Spy49_1291c"/>
<comment type="similarity">
    <text evidence="2">Belongs to the transpeptidase family.</text>
</comment>
<keyword evidence="17" id="KW-0328">Glycosyltransferase</keyword>
<dbReference type="SUPFAM" id="SSF54184">
    <property type="entry name" value="Penicillin-binding protein 2x (pbp-2x), c-terminal domain"/>
    <property type="match status" value="2"/>
</dbReference>
<comment type="subcellular location">
    <subcellularLocation>
        <location evidence="1">Cell membrane</location>
        <topology evidence="1">Single-pass membrane protein</topology>
    </subcellularLocation>
</comment>
<feature type="domain" description="PASTA" evidence="16">
    <location>
        <begin position="690"/>
        <end position="751"/>
    </location>
</feature>
<evidence type="ECO:0000313" key="17">
    <source>
        <dbReference type="EMBL" id="ACI61573.1"/>
    </source>
</evidence>
<feature type="transmembrane region" description="Helical" evidence="15">
    <location>
        <begin position="30"/>
        <end position="50"/>
    </location>
</feature>
<dbReference type="PROSITE" id="PS51178">
    <property type="entry name" value="PASTA"/>
    <property type="match status" value="1"/>
</dbReference>
<keyword evidence="11" id="KW-0046">Antibiotic resistance</keyword>
<evidence type="ECO:0000256" key="1">
    <source>
        <dbReference type="ARBA" id="ARBA00004162"/>
    </source>
</evidence>
<evidence type="ECO:0000256" key="4">
    <source>
        <dbReference type="ARBA" id="ARBA00022618"/>
    </source>
</evidence>
<proteinExistence type="inferred from homology"/>
<evidence type="ECO:0000256" key="13">
    <source>
        <dbReference type="ARBA" id="ARBA00023316"/>
    </source>
</evidence>
<evidence type="ECO:0000256" key="6">
    <source>
        <dbReference type="ARBA" id="ARBA00022737"/>
    </source>
</evidence>
<dbReference type="GO" id="GO:0005886">
    <property type="term" value="C:plasma membrane"/>
    <property type="evidence" value="ECO:0007669"/>
    <property type="project" value="UniProtKB-SubCell"/>
</dbReference>
<keyword evidence="8" id="KW-0573">Peptidoglycan synthesis</keyword>
<dbReference type="InterPro" id="IPR036138">
    <property type="entry name" value="PBP_dimer_sf"/>
</dbReference>
<dbReference type="InterPro" id="IPR053467">
    <property type="entry name" value="PbpX"/>
</dbReference>
<dbReference type="PANTHER" id="PTHR30627">
    <property type="entry name" value="PEPTIDOGLYCAN D,D-TRANSPEPTIDASE"/>
    <property type="match status" value="1"/>
</dbReference>
<evidence type="ECO:0000256" key="11">
    <source>
        <dbReference type="ARBA" id="ARBA00023251"/>
    </source>
</evidence>
<dbReference type="SMR" id="A0A0H3C1K9"/>
<dbReference type="InterPro" id="IPR005543">
    <property type="entry name" value="PASTA_dom"/>
</dbReference>
<dbReference type="HOGENOM" id="CLU_009289_6_1_9"/>
<evidence type="ECO:0000256" key="7">
    <source>
        <dbReference type="ARBA" id="ARBA00022960"/>
    </source>
</evidence>
<name>A0A0H3C1K9_STRPZ</name>
<keyword evidence="5 15" id="KW-0812">Transmembrane</keyword>
<keyword evidence="12" id="KW-0131">Cell cycle</keyword>
<evidence type="ECO:0000256" key="10">
    <source>
        <dbReference type="ARBA" id="ARBA00023136"/>
    </source>
</evidence>
<dbReference type="InterPro" id="IPR001460">
    <property type="entry name" value="PCN-bd_Tpept"/>
</dbReference>
<dbReference type="InterPro" id="IPR050515">
    <property type="entry name" value="Beta-lactam/transpept"/>
</dbReference>
<dbReference type="GO" id="GO:0016757">
    <property type="term" value="F:glycosyltransferase activity"/>
    <property type="evidence" value="ECO:0007669"/>
    <property type="project" value="UniProtKB-KW"/>
</dbReference>
<dbReference type="AlphaFoldDB" id="A0A0H3C1K9"/>
<dbReference type="Pfam" id="PF03793">
    <property type="entry name" value="PASTA"/>
    <property type="match status" value="2"/>
</dbReference>
<dbReference type="InterPro" id="IPR005311">
    <property type="entry name" value="PBP_dimer"/>
</dbReference>
<evidence type="ECO:0000256" key="14">
    <source>
        <dbReference type="ARBA" id="ARBA00055980"/>
    </source>
</evidence>
<keyword evidence="7" id="KW-0133">Cell shape</keyword>
<evidence type="ECO:0000256" key="9">
    <source>
        <dbReference type="ARBA" id="ARBA00022989"/>
    </source>
</evidence>
<dbReference type="Gene3D" id="3.30.70.2110">
    <property type="match status" value="1"/>
</dbReference>
<evidence type="ECO:0000259" key="16">
    <source>
        <dbReference type="PROSITE" id="PS51178"/>
    </source>
</evidence>
<dbReference type="NCBIfam" id="NF038271">
    <property type="entry name" value="strep_PBP2X"/>
    <property type="match status" value="1"/>
</dbReference>
<dbReference type="PANTHER" id="PTHR30627:SF26">
    <property type="entry name" value="PENICILLIN-BINDING PROTEIN 2B"/>
    <property type="match status" value="1"/>
</dbReference>